<dbReference type="InterPro" id="IPR027417">
    <property type="entry name" value="P-loop_NTPase"/>
</dbReference>
<name>H7EME9_9SPIR</name>
<dbReference type="Proteomes" id="UP000003571">
    <property type="component" value="Unassembled WGS sequence"/>
</dbReference>
<dbReference type="eggNOG" id="COG1302">
    <property type="taxonomic scope" value="Bacteria"/>
</dbReference>
<dbReference type="AlphaFoldDB" id="H7EME9"/>
<dbReference type="OrthoDB" id="5429664at2"/>
<protein>
    <submittedName>
        <fullName evidence="1">Uncharacterized protein</fullName>
    </submittedName>
</protein>
<dbReference type="STRING" id="907348.TresaDRAFT_0371"/>
<evidence type="ECO:0000313" key="1">
    <source>
        <dbReference type="EMBL" id="EIC01234.1"/>
    </source>
</evidence>
<dbReference type="RefSeq" id="WP_002705468.1">
    <property type="nucleotide sequence ID" value="NZ_AGRW01000051.1"/>
</dbReference>
<sequence>MIFPTFSRITDFLRLPKKGITVYAFYGPSGTGKSYRAKFIAQKLKARALIDDGLLIQDERIIAGKSAKLEQNYMGAVRVALFDDKEHRDWVAKAILSHHIRRILVLGTSEKMILKITTRLQLPPPVKYIRIEDVATPEEMDEAKRSRQIEGKHVIPVRSYEIRQKDKSYSKIFVDSIRIAVAKKPLLAKLFGIKQQAEVEKAEGNQQSKLFEKSIVRPAFSIYARKNISHASLARLTLDYTAQFDSEIRMKKLSIKNGPSGYTLTLTADMPFNGAIADMTQKMKDFVIKMIETETGVLIEELFIVVDKMLQPRAKPVI</sequence>
<proteinExistence type="predicted"/>
<keyword evidence="2" id="KW-1185">Reference proteome</keyword>
<comment type="caution">
    <text evidence="1">The sequence shown here is derived from an EMBL/GenBank/DDBJ whole genome shotgun (WGS) entry which is preliminary data.</text>
</comment>
<accession>H7EME9</accession>
<gene>
    <name evidence="1" type="ORF">TresaDRAFT_0371</name>
</gene>
<dbReference type="PATRIC" id="fig|907348.3.peg.2128"/>
<dbReference type="EMBL" id="AGRW01000051">
    <property type="protein sequence ID" value="EIC01234.1"/>
    <property type="molecule type" value="Genomic_DNA"/>
</dbReference>
<dbReference type="SUPFAM" id="SSF52540">
    <property type="entry name" value="P-loop containing nucleoside triphosphate hydrolases"/>
    <property type="match status" value="1"/>
</dbReference>
<organism evidence="1 2">
    <name type="scientific">Treponema saccharophilum DSM 2985</name>
    <dbReference type="NCBI Taxonomy" id="907348"/>
    <lineage>
        <taxon>Bacteria</taxon>
        <taxon>Pseudomonadati</taxon>
        <taxon>Spirochaetota</taxon>
        <taxon>Spirochaetia</taxon>
        <taxon>Spirochaetales</taxon>
        <taxon>Treponemataceae</taxon>
        <taxon>Treponema</taxon>
    </lineage>
</organism>
<evidence type="ECO:0000313" key="2">
    <source>
        <dbReference type="Proteomes" id="UP000003571"/>
    </source>
</evidence>
<reference evidence="1 2" key="1">
    <citation type="submission" date="2011-09" db="EMBL/GenBank/DDBJ databases">
        <title>The draft genome of Treponema saccharophilum DSM 2985.</title>
        <authorList>
            <consortium name="US DOE Joint Genome Institute (JGI-PGF)"/>
            <person name="Lucas S."/>
            <person name="Copeland A."/>
            <person name="Lapidus A."/>
            <person name="Glavina del Rio T."/>
            <person name="Dalin E."/>
            <person name="Tice H."/>
            <person name="Bruce D."/>
            <person name="Goodwin L."/>
            <person name="Pitluck S."/>
            <person name="Peters L."/>
            <person name="Kyrpides N."/>
            <person name="Mavromatis K."/>
            <person name="Ivanova N."/>
            <person name="Markowitz V."/>
            <person name="Cheng J.-F."/>
            <person name="Hugenholtz P."/>
            <person name="Woyke T."/>
            <person name="Wu D."/>
            <person name="Gronow S."/>
            <person name="Wellnitz S."/>
            <person name="Brambilla E."/>
            <person name="Klenk H.-P."/>
            <person name="Eisen J.A."/>
        </authorList>
    </citation>
    <scope>NUCLEOTIDE SEQUENCE [LARGE SCALE GENOMIC DNA]</scope>
    <source>
        <strain evidence="1 2">DSM 2985</strain>
    </source>
</reference>